<feature type="region of interest" description="Disordered" evidence="1">
    <location>
        <begin position="111"/>
        <end position="145"/>
    </location>
</feature>
<dbReference type="RefSeq" id="WP_217427610.1">
    <property type="nucleotide sequence ID" value="NZ_JABSNM010000020.1"/>
</dbReference>
<evidence type="ECO:0000313" key="2">
    <source>
        <dbReference type="EMBL" id="NRT57919.1"/>
    </source>
</evidence>
<comment type="caution">
    <text evidence="2">The sequence shown here is derived from an EMBL/GenBank/DDBJ whole genome shotgun (WGS) entry which is preliminary data.</text>
</comment>
<gene>
    <name evidence="2" type="ORF">HNQ01_003680</name>
</gene>
<accession>A0ABX2G6K2</accession>
<proteinExistence type="predicted"/>
<dbReference type="EMBL" id="JABSNM010000020">
    <property type="protein sequence ID" value="NRT57919.1"/>
    <property type="molecule type" value="Genomic_DNA"/>
</dbReference>
<keyword evidence="3" id="KW-1185">Reference proteome</keyword>
<evidence type="ECO:0000313" key="3">
    <source>
        <dbReference type="Proteomes" id="UP001516061"/>
    </source>
</evidence>
<reference evidence="2 3" key="1">
    <citation type="submission" date="2020-05" db="EMBL/GenBank/DDBJ databases">
        <title>Genomic Encyclopedia of Type Strains, Phase IV (KMG-V): Genome sequencing to study the core and pangenomes of soil and plant-associated prokaryotes.</title>
        <authorList>
            <person name="Whitman W."/>
        </authorList>
    </citation>
    <scope>NUCLEOTIDE SEQUENCE [LARGE SCALE GENOMIC DNA]</scope>
    <source>
        <strain evidence="2 3">C29</strain>
    </source>
</reference>
<protein>
    <submittedName>
        <fullName evidence="2">Uncharacterized protein</fullName>
    </submittedName>
</protein>
<evidence type="ECO:0000256" key="1">
    <source>
        <dbReference type="SAM" id="MobiDB-lite"/>
    </source>
</evidence>
<sequence>QAVADELRTLSDRLADQRRALRGLTHQLERQRVRERMAVDAAFADRRAALRRKTAEAAQALAAALAAEDALDLEQRIAGGNGAGVAEFAGVNAAMLAGHAAVTLADLSSRASAMTSPSVTPAAPAPRPRLRKLSDAFEGEPGIVE</sequence>
<organism evidence="2 3">
    <name type="scientific">Sphaerotilus uruguayifluvii</name>
    <dbReference type="NCBI Taxonomy" id="2735897"/>
    <lineage>
        <taxon>Bacteria</taxon>
        <taxon>Pseudomonadati</taxon>
        <taxon>Pseudomonadota</taxon>
        <taxon>Betaproteobacteria</taxon>
        <taxon>Burkholderiales</taxon>
        <taxon>Sphaerotilaceae</taxon>
        <taxon>Sphaerotilus</taxon>
    </lineage>
</organism>
<dbReference type="Proteomes" id="UP001516061">
    <property type="component" value="Unassembled WGS sequence"/>
</dbReference>
<name>A0ABX2G6K2_9BURK</name>
<feature type="compositionally biased region" description="Low complexity" evidence="1">
    <location>
        <begin position="111"/>
        <end position="122"/>
    </location>
</feature>
<feature type="non-terminal residue" evidence="2">
    <location>
        <position position="1"/>
    </location>
</feature>